<comment type="caution">
    <text evidence="1">The sequence shown here is derived from an EMBL/GenBank/DDBJ whole genome shotgun (WGS) entry which is preliminary data.</text>
</comment>
<reference evidence="1 2" key="1">
    <citation type="journal article" date="2024" name="Science">
        <title>Giant polyketide synthase enzymes in the biosynthesis of giant marine polyether toxins.</title>
        <authorList>
            <person name="Fallon T.R."/>
            <person name="Shende V.V."/>
            <person name="Wierzbicki I.H."/>
            <person name="Pendleton A.L."/>
            <person name="Watervoot N.F."/>
            <person name="Auber R.P."/>
            <person name="Gonzalez D.J."/>
            <person name="Wisecaver J.H."/>
            <person name="Moore B.S."/>
        </authorList>
    </citation>
    <scope>NUCLEOTIDE SEQUENCE [LARGE SCALE GENOMIC DNA]</scope>
    <source>
        <strain evidence="1 2">12B1</strain>
    </source>
</reference>
<dbReference type="EMBL" id="JBGBPQ010000022">
    <property type="protein sequence ID" value="KAL1503312.1"/>
    <property type="molecule type" value="Genomic_DNA"/>
</dbReference>
<organism evidence="1 2">
    <name type="scientific">Prymnesium parvum</name>
    <name type="common">Toxic golden alga</name>
    <dbReference type="NCBI Taxonomy" id="97485"/>
    <lineage>
        <taxon>Eukaryota</taxon>
        <taxon>Haptista</taxon>
        <taxon>Haptophyta</taxon>
        <taxon>Prymnesiophyceae</taxon>
        <taxon>Prymnesiales</taxon>
        <taxon>Prymnesiaceae</taxon>
        <taxon>Prymnesium</taxon>
    </lineage>
</organism>
<accession>A0AB34IPC6</accession>
<proteinExistence type="predicted"/>
<evidence type="ECO:0000313" key="2">
    <source>
        <dbReference type="Proteomes" id="UP001515480"/>
    </source>
</evidence>
<name>A0AB34IPC6_PRYPA</name>
<keyword evidence="2" id="KW-1185">Reference proteome</keyword>
<evidence type="ECO:0000313" key="1">
    <source>
        <dbReference type="EMBL" id="KAL1503312.1"/>
    </source>
</evidence>
<dbReference type="AlphaFoldDB" id="A0AB34IPC6"/>
<sequence>MDFAVPDIHGVGPHDPTLLTSRGSDLLLLVPTSHLLARVNGVVLQISPGSLVPDSVNCSILETLAAGCIFVDPAVAGTAYSQSILSHHILPSKLSAALEQLLQQPTALTGLYPERTFEPLTDAVAAIRTTVSRLDVQHLSPAYKLIQADVYQVEPVPTNGHQLLCS</sequence>
<protein>
    <submittedName>
        <fullName evidence="1">Uncharacterized protein</fullName>
    </submittedName>
</protein>
<gene>
    <name evidence="1" type="ORF">AB1Y20_011364</name>
</gene>
<dbReference type="Proteomes" id="UP001515480">
    <property type="component" value="Unassembled WGS sequence"/>
</dbReference>